<comment type="caution">
    <text evidence="1">The sequence shown here is derived from an EMBL/GenBank/DDBJ whole genome shotgun (WGS) entry which is preliminary data.</text>
</comment>
<accession>A0ACB8DIG3</accession>
<proteinExistence type="predicted"/>
<name>A0ACB8DIG3_DERSI</name>
<keyword evidence="2" id="KW-1185">Reference proteome</keyword>
<dbReference type="Proteomes" id="UP000821865">
    <property type="component" value="Chromosome 11"/>
</dbReference>
<protein>
    <submittedName>
        <fullName evidence="1">Uncharacterized protein</fullName>
    </submittedName>
</protein>
<evidence type="ECO:0000313" key="1">
    <source>
        <dbReference type="EMBL" id="KAH7970354.1"/>
    </source>
</evidence>
<dbReference type="EMBL" id="CM023480">
    <property type="protein sequence ID" value="KAH7970354.1"/>
    <property type="molecule type" value="Genomic_DNA"/>
</dbReference>
<sequence length="127" mass="14187">MRVRQALRSGQGEASKWFCTNSEAGRLSCSTRDTELRSGQRKASELAHASGGAGRLHRGVFVRKVLGTKPTSVPGSWDHTTALHTPPNGPWSRRPQRFRLLYRVTLRKAQLRLELTVENKGEARRGP</sequence>
<evidence type="ECO:0000313" key="2">
    <source>
        <dbReference type="Proteomes" id="UP000821865"/>
    </source>
</evidence>
<gene>
    <name evidence="1" type="ORF">HPB49_004414</name>
</gene>
<reference evidence="1" key="1">
    <citation type="submission" date="2020-05" db="EMBL/GenBank/DDBJ databases">
        <title>Large-scale comparative analyses of tick genomes elucidate their genetic diversity and vector capacities.</title>
        <authorList>
            <person name="Jia N."/>
            <person name="Wang J."/>
            <person name="Shi W."/>
            <person name="Du L."/>
            <person name="Sun Y."/>
            <person name="Zhan W."/>
            <person name="Jiang J."/>
            <person name="Wang Q."/>
            <person name="Zhang B."/>
            <person name="Ji P."/>
            <person name="Sakyi L.B."/>
            <person name="Cui X."/>
            <person name="Yuan T."/>
            <person name="Jiang B."/>
            <person name="Yang W."/>
            <person name="Lam T.T.-Y."/>
            <person name="Chang Q."/>
            <person name="Ding S."/>
            <person name="Wang X."/>
            <person name="Zhu J."/>
            <person name="Ruan X."/>
            <person name="Zhao L."/>
            <person name="Wei J."/>
            <person name="Que T."/>
            <person name="Du C."/>
            <person name="Cheng J."/>
            <person name="Dai P."/>
            <person name="Han X."/>
            <person name="Huang E."/>
            <person name="Gao Y."/>
            <person name="Liu J."/>
            <person name="Shao H."/>
            <person name="Ye R."/>
            <person name="Li L."/>
            <person name="Wei W."/>
            <person name="Wang X."/>
            <person name="Wang C."/>
            <person name="Yang T."/>
            <person name="Huo Q."/>
            <person name="Li W."/>
            <person name="Guo W."/>
            <person name="Chen H."/>
            <person name="Zhou L."/>
            <person name="Ni X."/>
            <person name="Tian J."/>
            <person name="Zhou Y."/>
            <person name="Sheng Y."/>
            <person name="Liu T."/>
            <person name="Pan Y."/>
            <person name="Xia L."/>
            <person name="Li J."/>
            <person name="Zhao F."/>
            <person name="Cao W."/>
        </authorList>
    </citation>
    <scope>NUCLEOTIDE SEQUENCE</scope>
    <source>
        <strain evidence="1">Dsil-2018</strain>
    </source>
</reference>
<organism evidence="1 2">
    <name type="scientific">Dermacentor silvarum</name>
    <name type="common">Tick</name>
    <dbReference type="NCBI Taxonomy" id="543639"/>
    <lineage>
        <taxon>Eukaryota</taxon>
        <taxon>Metazoa</taxon>
        <taxon>Ecdysozoa</taxon>
        <taxon>Arthropoda</taxon>
        <taxon>Chelicerata</taxon>
        <taxon>Arachnida</taxon>
        <taxon>Acari</taxon>
        <taxon>Parasitiformes</taxon>
        <taxon>Ixodida</taxon>
        <taxon>Ixodoidea</taxon>
        <taxon>Ixodidae</taxon>
        <taxon>Rhipicephalinae</taxon>
        <taxon>Dermacentor</taxon>
    </lineage>
</organism>